<dbReference type="EMBL" id="QJOW01000006">
    <property type="protein sequence ID" value="KAB7513178.1"/>
    <property type="molecule type" value="Genomic_DNA"/>
</dbReference>
<proteinExistence type="predicted"/>
<protein>
    <submittedName>
        <fullName evidence="1">DUF499 domain-containing protein</fullName>
    </submittedName>
</protein>
<dbReference type="SUPFAM" id="SSF52540">
    <property type="entry name" value="P-loop containing nucleoside triphosphate hydrolases"/>
    <property type="match status" value="1"/>
</dbReference>
<dbReference type="OrthoDB" id="25002at2157"/>
<dbReference type="InterPro" id="IPR007555">
    <property type="entry name" value="DUF499"/>
</dbReference>
<comment type="caution">
    <text evidence="1">The sequence shown here is derived from an EMBL/GenBank/DDBJ whole genome shotgun (WGS) entry which is preliminary data.</text>
</comment>
<name>A0A5N5U3X1_9EURY</name>
<evidence type="ECO:0000313" key="2">
    <source>
        <dbReference type="Proteomes" id="UP000326302"/>
    </source>
</evidence>
<accession>A0A5N5U3X1</accession>
<evidence type="ECO:0000313" key="1">
    <source>
        <dbReference type="EMBL" id="KAB7513178.1"/>
    </source>
</evidence>
<reference evidence="1 2" key="1">
    <citation type="submission" date="2019-10" db="EMBL/GenBank/DDBJ databases">
        <title>Unraveling microbial dark matter from salterns through culturing: the case of the genus Halosegnis.</title>
        <authorList>
            <person name="Duran-Viseras A."/>
            <person name="Andrei A.-S."/>
            <person name="Vera-Gargallo B."/>
            <person name="Ghai R."/>
            <person name="Sanchez-Porro C."/>
            <person name="Ventosa A."/>
        </authorList>
    </citation>
    <scope>NUCLEOTIDE SEQUENCE [LARGE SCALE GENOMIC DNA]</scope>
    <source>
        <strain evidence="1 2">F17-44</strain>
        <plasmid evidence="1">unnamed2</plasmid>
    </source>
</reference>
<dbReference type="AlphaFoldDB" id="A0A5N5U3X1"/>
<gene>
    <name evidence="1" type="ORF">DMP03_12320</name>
</gene>
<dbReference type="InterPro" id="IPR027417">
    <property type="entry name" value="P-loop_NTPase"/>
</dbReference>
<organism evidence="1 2">
    <name type="scientific">Halosegnis rubeus</name>
    <dbReference type="NCBI Taxonomy" id="2212850"/>
    <lineage>
        <taxon>Archaea</taxon>
        <taxon>Methanobacteriati</taxon>
        <taxon>Methanobacteriota</taxon>
        <taxon>Stenosarchaea group</taxon>
        <taxon>Halobacteria</taxon>
        <taxon>Halobacteriales</taxon>
        <taxon>Natronomonadaceae</taxon>
        <taxon>Halosegnis</taxon>
    </lineage>
</organism>
<keyword evidence="1" id="KW-0614">Plasmid</keyword>
<geneLocation type="plasmid" evidence="1">
    <name>unnamed2</name>
</geneLocation>
<sequence length="1071" mass="119858">MSTEGTPNTVSDYVTLSQELREGSGTIKGQIRLYDVESDEKTLESDATRFFQRTLLTQGLEDSFKRLRGTLNGEDTDRIHEMYGPYGTGKSHQMVALYHAFANPEAVGDWAEGRIDGLAEALPDSATPIVVSLQKSQSDYLWEPFFDALDYDPDEDEFDDGGYPPIDMIQDAIGDRTVAFLVDELEDWFGSLQGRRKRANKGFLQALLETTSRPGTELFAIVSVLREGSEVHDILSRQETVPVNMSNQVDIRDVLRHRLVGEITDEAGVRTLIEDYIETYADTDYVDLPEGLREDMDQTYPFHPELIDALKTRYFAETESGATRGMLFLFAKLLKDKHEETDLLTHGTVDAVEYNDELTRINVEHARPDRCYDDINDRLADANIDYGREILSTVLIYSLTPGLDEGATRGDIIQGTYHQGDRVNDVIVDLERLQGEVYHLWETDDRYVIREDENPRSLVRNAARDIADDDAMELLGENVESIFGGSTHAVGFSKDLGSVPDSQNIKLVVRNEPWDADSVAAVIKNQPAGRQWRNSLVFIQPNNDKKISPSDQQDKFLGKAKEVLGAEIRKGDPNLSEEIREEIDDLHDEYKEELRSRLTSAYGEVIDGNDLLNEFGYAAATPIESIVAEEPVLKHRNIERAMEADPFEIEQSIWAVVQDRLENRSSTTIEDLYEQFLQSPRMPIPGDINVVVNAVETELEDEPVLAHDGSEFKPQFRNLSQDTTLVLESTVDRLGVDEVEEELQRRFSGGTTEVDVGDFELELMQDIEIWIDGDPHDAVMRAVGRLAAEDKYVLVSGTEIIDMARSDATLRDVSNVTEIGTEEVRSRIEDVLEASGEADTSQVLTAIRGDSDVYLPKEETETAFRAAVTGLLSDGHKIKDDWSFLGSLGERDPLRVVVVPWVSEESEERILDDVRDMEEDRDFDVDEIQSNVVPDESEYAIRHFLLANLGEDKPAYVVGATGSADSGEWFPGAGFKTYGTGGETFDYTGNSVSDLRDEWLESDITGSVSYGSISYTTTDGTGGPGIFEEIGLNKVHVDLQLELGQSHDTVTTMFEAFPESAADIDVMIEFE</sequence>
<dbReference type="Pfam" id="PF04465">
    <property type="entry name" value="DUF499"/>
    <property type="match status" value="1"/>
</dbReference>
<dbReference type="RefSeq" id="WP_152120851.1">
    <property type="nucleotide sequence ID" value="NZ_QJOW01000006.1"/>
</dbReference>
<dbReference type="Proteomes" id="UP000326302">
    <property type="component" value="Unassembled WGS sequence"/>
</dbReference>